<dbReference type="Proteomes" id="UP000321827">
    <property type="component" value="Unassembled WGS sequence"/>
</dbReference>
<keyword evidence="4" id="KW-0677">Repeat</keyword>
<gene>
    <name evidence="9" type="ORF">ODE01S_05900</name>
</gene>
<accession>A0A511RK10</accession>
<dbReference type="Pfam" id="PF02589">
    <property type="entry name" value="LUD_dom"/>
    <property type="match status" value="1"/>
</dbReference>
<dbReference type="Pfam" id="PF13183">
    <property type="entry name" value="Fer4_8"/>
    <property type="match status" value="1"/>
</dbReference>
<dbReference type="InterPro" id="IPR004452">
    <property type="entry name" value="LutB/LldF"/>
</dbReference>
<evidence type="ECO:0000313" key="9">
    <source>
        <dbReference type="EMBL" id="GEM89156.1"/>
    </source>
</evidence>
<keyword evidence="3" id="KW-0479">Metal-binding</keyword>
<keyword evidence="6" id="KW-0408">Iron</keyword>
<evidence type="ECO:0000256" key="6">
    <source>
        <dbReference type="ARBA" id="ARBA00023004"/>
    </source>
</evidence>
<dbReference type="InterPro" id="IPR003741">
    <property type="entry name" value="LUD_dom"/>
</dbReference>
<evidence type="ECO:0000259" key="8">
    <source>
        <dbReference type="PROSITE" id="PS51379"/>
    </source>
</evidence>
<dbReference type="SUPFAM" id="SSF46548">
    <property type="entry name" value="alpha-helical ferredoxin"/>
    <property type="match status" value="1"/>
</dbReference>
<dbReference type="PROSITE" id="PS51379">
    <property type="entry name" value="4FE4S_FER_2"/>
    <property type="match status" value="2"/>
</dbReference>
<dbReference type="GO" id="GO:0051539">
    <property type="term" value="F:4 iron, 4 sulfur cluster binding"/>
    <property type="evidence" value="ECO:0007669"/>
    <property type="project" value="UniProtKB-KW"/>
</dbReference>
<dbReference type="Pfam" id="PF11870">
    <property type="entry name" value="LutB_C"/>
    <property type="match status" value="1"/>
</dbReference>
<reference evidence="9 10" key="1">
    <citation type="submission" date="2019-07" db="EMBL/GenBank/DDBJ databases">
        <title>Whole genome shotgun sequence of Oceanithermus desulfurans NBRC 100063.</title>
        <authorList>
            <person name="Hosoyama A."/>
            <person name="Uohara A."/>
            <person name="Ohji S."/>
            <person name="Ichikawa N."/>
        </authorList>
    </citation>
    <scope>NUCLEOTIDE SEQUENCE [LARGE SCALE GENOMIC DNA]</scope>
    <source>
        <strain evidence="9 10">NBRC 100063</strain>
    </source>
</reference>
<dbReference type="PROSITE" id="PS00198">
    <property type="entry name" value="4FE4S_FER_1"/>
    <property type="match status" value="2"/>
</dbReference>
<dbReference type="PANTHER" id="PTHR47153">
    <property type="entry name" value="LACTATE UTILIZATION PROTEIN B"/>
    <property type="match status" value="1"/>
</dbReference>
<keyword evidence="1" id="KW-0813">Transport</keyword>
<evidence type="ECO:0000256" key="7">
    <source>
        <dbReference type="ARBA" id="ARBA00023014"/>
    </source>
</evidence>
<dbReference type="SUPFAM" id="SSF100950">
    <property type="entry name" value="NagB/RpiA/CoA transferase-like"/>
    <property type="match status" value="1"/>
</dbReference>
<evidence type="ECO:0000256" key="2">
    <source>
        <dbReference type="ARBA" id="ARBA00022485"/>
    </source>
</evidence>
<dbReference type="AlphaFoldDB" id="A0A511RK10"/>
<dbReference type="Gene3D" id="3.40.50.10420">
    <property type="entry name" value="NagB/RpiA/CoA transferase-like"/>
    <property type="match status" value="1"/>
</dbReference>
<dbReference type="InterPro" id="IPR017900">
    <property type="entry name" value="4Fe4S_Fe_S_CS"/>
</dbReference>
<dbReference type="EMBL" id="BJXN01000003">
    <property type="protein sequence ID" value="GEM89156.1"/>
    <property type="molecule type" value="Genomic_DNA"/>
</dbReference>
<dbReference type="InterPro" id="IPR024569">
    <property type="entry name" value="LutB_C"/>
</dbReference>
<feature type="domain" description="4Fe-4S ferredoxin-type" evidence="8">
    <location>
        <begin position="347"/>
        <end position="379"/>
    </location>
</feature>
<dbReference type="GO" id="GO:0006089">
    <property type="term" value="P:lactate metabolic process"/>
    <property type="evidence" value="ECO:0007669"/>
    <property type="project" value="InterPro"/>
</dbReference>
<evidence type="ECO:0000313" key="10">
    <source>
        <dbReference type="Proteomes" id="UP000321827"/>
    </source>
</evidence>
<dbReference type="NCBIfam" id="TIGR00273">
    <property type="entry name" value="LutB/LldF family L-lactate oxidation iron-sulfur protein"/>
    <property type="match status" value="1"/>
</dbReference>
<proteinExistence type="predicted"/>
<keyword evidence="5" id="KW-0249">Electron transport</keyword>
<protein>
    <submittedName>
        <fullName evidence="9">Iron-sulfur cluster-binding protein</fullName>
    </submittedName>
</protein>
<organism evidence="9 10">
    <name type="scientific">Oceanithermus desulfurans NBRC 100063</name>
    <dbReference type="NCBI Taxonomy" id="1227550"/>
    <lineage>
        <taxon>Bacteria</taxon>
        <taxon>Thermotogati</taxon>
        <taxon>Deinococcota</taxon>
        <taxon>Deinococci</taxon>
        <taxon>Thermales</taxon>
        <taxon>Thermaceae</taxon>
        <taxon>Oceanithermus</taxon>
    </lineage>
</organism>
<dbReference type="OrthoDB" id="9782337at2"/>
<dbReference type="InterPro" id="IPR017896">
    <property type="entry name" value="4Fe4S_Fe-S-bd"/>
</dbReference>
<dbReference type="Gene3D" id="1.10.1060.10">
    <property type="entry name" value="Alpha-helical ferredoxin"/>
    <property type="match status" value="1"/>
</dbReference>
<evidence type="ECO:0000256" key="4">
    <source>
        <dbReference type="ARBA" id="ARBA00022737"/>
    </source>
</evidence>
<evidence type="ECO:0000256" key="3">
    <source>
        <dbReference type="ARBA" id="ARBA00022723"/>
    </source>
</evidence>
<sequence length="461" mass="50265">MAVKGYKAAARRALEQQPEVREAVTRATLHFDQNRERAFGEVEAEAWRDWAAATKRHTLSRLDGYLLEAEQRLSARGAEVHWAEDAEDAQRILRELVGRYGVRRVVKGKSMLSEELEVNGLLERLGVEVFETDLGEYIIQLAGEPPSHIVGPAIHKGLEEIRALFREKLGTPPDASPEELAAAARRVLREAFLTAGMGISGANFVVAETGTVVLVENEGNIRLTTSAPKVHVALVGIEKLLPRACDLEVFLQLLARAATGQKIGTFVSLINGPRRPDEPDGPEHLHVVFVDNGRTSVLADREMHEALSCIRCGACLNACPVYRQTGGHAYGQVYSGPIGIVLTPGLKDPALADELGYACSLCTACADVCPVRIPLPKQILAWRVRSAGRAPATERAAFRSYAALMTRPRFYKLSGKLLRLAAPLTGAPWLPVLGAWAAGHGALEPSPKSFREIWEEEFEGA</sequence>
<dbReference type="InterPro" id="IPR024185">
    <property type="entry name" value="FTHF_cligase-like_sf"/>
</dbReference>
<keyword evidence="2" id="KW-0004">4Fe-4S</keyword>
<dbReference type="GO" id="GO:0046872">
    <property type="term" value="F:metal ion binding"/>
    <property type="evidence" value="ECO:0007669"/>
    <property type="project" value="UniProtKB-KW"/>
</dbReference>
<dbReference type="InterPro" id="IPR009051">
    <property type="entry name" value="Helical_ferredxn"/>
</dbReference>
<dbReference type="PANTHER" id="PTHR47153:SF2">
    <property type="entry name" value="LACTATE UTILIZATION PROTEIN B"/>
    <property type="match status" value="1"/>
</dbReference>
<evidence type="ECO:0000256" key="1">
    <source>
        <dbReference type="ARBA" id="ARBA00022448"/>
    </source>
</evidence>
<name>A0A511RK10_9DEIN</name>
<dbReference type="RefSeq" id="WP_147145670.1">
    <property type="nucleotide sequence ID" value="NZ_BJXN01000003.1"/>
</dbReference>
<evidence type="ECO:0000256" key="5">
    <source>
        <dbReference type="ARBA" id="ARBA00022982"/>
    </source>
</evidence>
<comment type="caution">
    <text evidence="9">The sequence shown here is derived from an EMBL/GenBank/DDBJ whole genome shotgun (WGS) entry which is preliminary data.</text>
</comment>
<keyword evidence="7" id="KW-0411">Iron-sulfur</keyword>
<feature type="domain" description="4Fe-4S ferredoxin-type" evidence="8">
    <location>
        <begin position="300"/>
        <end position="321"/>
    </location>
</feature>
<dbReference type="InterPro" id="IPR037171">
    <property type="entry name" value="NagB/RpiA_transferase-like"/>
</dbReference>